<feature type="transmembrane region" description="Helical" evidence="6">
    <location>
        <begin position="226"/>
        <end position="247"/>
    </location>
</feature>
<keyword evidence="9" id="KW-1185">Reference proteome</keyword>
<dbReference type="GeneID" id="30199896"/>
<dbReference type="Pfam" id="PF07690">
    <property type="entry name" value="MFS_1"/>
    <property type="match status" value="1"/>
</dbReference>
<name>A0A1E3PBK3_WICAA</name>
<feature type="transmembrane region" description="Helical" evidence="6">
    <location>
        <begin position="427"/>
        <end position="448"/>
    </location>
</feature>
<dbReference type="SUPFAM" id="SSF103473">
    <property type="entry name" value="MFS general substrate transporter"/>
    <property type="match status" value="1"/>
</dbReference>
<evidence type="ECO:0000313" key="9">
    <source>
        <dbReference type="Proteomes" id="UP000094112"/>
    </source>
</evidence>
<comment type="subcellular location">
    <subcellularLocation>
        <location evidence="1">Membrane</location>
        <topology evidence="1">Multi-pass membrane protein</topology>
    </subcellularLocation>
</comment>
<evidence type="ECO:0000256" key="6">
    <source>
        <dbReference type="SAM" id="Phobius"/>
    </source>
</evidence>
<organism evidence="8 9">
    <name type="scientific">Wickerhamomyces anomalus (strain ATCC 58044 / CBS 1984 / NCYC 433 / NRRL Y-366-8)</name>
    <name type="common">Yeast</name>
    <name type="synonym">Hansenula anomala</name>
    <dbReference type="NCBI Taxonomy" id="683960"/>
    <lineage>
        <taxon>Eukaryota</taxon>
        <taxon>Fungi</taxon>
        <taxon>Dikarya</taxon>
        <taxon>Ascomycota</taxon>
        <taxon>Saccharomycotina</taxon>
        <taxon>Saccharomycetes</taxon>
        <taxon>Phaffomycetales</taxon>
        <taxon>Wickerhamomycetaceae</taxon>
        <taxon>Wickerhamomyces</taxon>
    </lineage>
</organism>
<protein>
    <recommendedName>
        <fullName evidence="7">Major facilitator superfamily (MFS) profile domain-containing protein</fullName>
    </recommendedName>
</protein>
<keyword evidence="3 6" id="KW-1133">Transmembrane helix</keyword>
<dbReference type="InterPro" id="IPR036259">
    <property type="entry name" value="MFS_trans_sf"/>
</dbReference>
<evidence type="ECO:0000313" key="8">
    <source>
        <dbReference type="EMBL" id="ODQ62680.1"/>
    </source>
</evidence>
<dbReference type="GO" id="GO:0022857">
    <property type="term" value="F:transmembrane transporter activity"/>
    <property type="evidence" value="ECO:0007669"/>
    <property type="project" value="InterPro"/>
</dbReference>
<dbReference type="OrthoDB" id="3936150at2759"/>
<keyword evidence="4 6" id="KW-0472">Membrane</keyword>
<dbReference type="PANTHER" id="PTHR23502:SF60">
    <property type="entry name" value="MAJOR FACILITATOR SUPERFAMILY (MFS) PROFILE DOMAIN-CONTAINING PROTEIN-RELATED"/>
    <property type="match status" value="1"/>
</dbReference>
<evidence type="ECO:0000256" key="5">
    <source>
        <dbReference type="SAM" id="MobiDB-lite"/>
    </source>
</evidence>
<dbReference type="InterPro" id="IPR005829">
    <property type="entry name" value="Sugar_transporter_CS"/>
</dbReference>
<feature type="compositionally biased region" description="Polar residues" evidence="5">
    <location>
        <begin position="35"/>
        <end position="44"/>
    </location>
</feature>
<dbReference type="InterPro" id="IPR020846">
    <property type="entry name" value="MFS_dom"/>
</dbReference>
<keyword evidence="2 6" id="KW-0812">Transmembrane</keyword>
<feature type="compositionally biased region" description="Polar residues" evidence="5">
    <location>
        <begin position="1"/>
        <end position="16"/>
    </location>
</feature>
<feature type="transmembrane region" description="Helical" evidence="6">
    <location>
        <begin position="529"/>
        <end position="554"/>
    </location>
</feature>
<accession>A0A1E3PBK3</accession>
<evidence type="ECO:0000256" key="3">
    <source>
        <dbReference type="ARBA" id="ARBA00022989"/>
    </source>
</evidence>
<dbReference type="PROSITE" id="PS50850">
    <property type="entry name" value="MFS"/>
    <property type="match status" value="1"/>
</dbReference>
<dbReference type="Proteomes" id="UP000094112">
    <property type="component" value="Unassembled WGS sequence"/>
</dbReference>
<feature type="domain" description="Major facilitator superfamily (MFS) profile" evidence="7">
    <location>
        <begin position="160"/>
        <end position="589"/>
    </location>
</feature>
<dbReference type="Gene3D" id="1.20.1250.20">
    <property type="entry name" value="MFS general substrate transporter like domains"/>
    <property type="match status" value="1"/>
</dbReference>
<dbReference type="AlphaFoldDB" id="A0A1E3PBK3"/>
<evidence type="ECO:0000256" key="1">
    <source>
        <dbReference type="ARBA" id="ARBA00004141"/>
    </source>
</evidence>
<evidence type="ECO:0000256" key="4">
    <source>
        <dbReference type="ARBA" id="ARBA00023136"/>
    </source>
</evidence>
<sequence>MSSASSLSNESVTSDAPQPFGGRQRQSEELHKVHTISSLNPPEENFISSIKKTLTHQSQKDNNDYEDFTEKNIYGEDLDSNEIQLKRTQTKATIINTLEERAAQEYQNTQDLDIESMAEALPTLNDGTEFQKIDPELVTWDGDDDPENPKNWSDTKKWVSVAWVALYTLLSPFASTMLSPAISSISADFHNDNSTISALMVSIYILAWAIFPPFIAPLSEMYGRKIVLDVSVWFLLAFNFGCAFSQNTTQMCVFRLLAGIGGVAPINIGAGVISDTMDLEQRGKAIILGPTLGPCLSALIAGYIVERADWRWCFYVLCMFNFAIAVGGNLFLKETYAPTLLSRKAAKLRKLTGNQNLHCIYEVATGETTFGKFYVNLSRPLSVLFKNPMVLGLGIFMAVAYGCLYILIVTFPAVWGEVYGFGKGSTGLMYLSFLIGYIIGIVFFQYSATWVLHRLIAKNNGVSKPEFRLPMLLVSGITLPVGLFWYGWGAEKKLHFMFPAVGAAIFGFGLIAVFYCIQNYLIDMNPRFAASSIAAASIFRSYLGFAFPLFAPIMFKNVGYGWGCSIFGFIALATGIPFPLFVILYGERLRLWGNRIMDRAQAKRDAKNLARLKRMQEKQLVQSEQHKDATSESS</sequence>
<feature type="transmembrane region" description="Helical" evidence="6">
    <location>
        <begin position="469"/>
        <end position="488"/>
    </location>
</feature>
<feature type="transmembrane region" description="Helical" evidence="6">
    <location>
        <begin position="158"/>
        <end position="182"/>
    </location>
</feature>
<feature type="region of interest" description="Disordered" evidence="5">
    <location>
        <begin position="1"/>
        <end position="44"/>
    </location>
</feature>
<dbReference type="GO" id="GO:0005886">
    <property type="term" value="C:plasma membrane"/>
    <property type="evidence" value="ECO:0007669"/>
    <property type="project" value="UniProtKB-ARBA"/>
</dbReference>
<feature type="transmembrane region" description="Helical" evidence="6">
    <location>
        <begin position="194"/>
        <end position="214"/>
    </location>
</feature>
<feature type="transmembrane region" description="Helical" evidence="6">
    <location>
        <begin position="494"/>
        <end position="517"/>
    </location>
</feature>
<feature type="transmembrane region" description="Helical" evidence="6">
    <location>
        <begin position="560"/>
        <end position="585"/>
    </location>
</feature>
<reference evidence="8 9" key="1">
    <citation type="journal article" date="2016" name="Proc. Natl. Acad. Sci. U.S.A.">
        <title>Comparative genomics of biotechnologically important yeasts.</title>
        <authorList>
            <person name="Riley R."/>
            <person name="Haridas S."/>
            <person name="Wolfe K.H."/>
            <person name="Lopes M.R."/>
            <person name="Hittinger C.T."/>
            <person name="Goeker M."/>
            <person name="Salamov A.A."/>
            <person name="Wisecaver J.H."/>
            <person name="Long T.M."/>
            <person name="Calvey C.H."/>
            <person name="Aerts A.L."/>
            <person name="Barry K.W."/>
            <person name="Choi C."/>
            <person name="Clum A."/>
            <person name="Coughlan A.Y."/>
            <person name="Deshpande S."/>
            <person name="Douglass A.P."/>
            <person name="Hanson S.J."/>
            <person name="Klenk H.-P."/>
            <person name="LaButti K.M."/>
            <person name="Lapidus A."/>
            <person name="Lindquist E.A."/>
            <person name="Lipzen A.M."/>
            <person name="Meier-Kolthoff J.P."/>
            <person name="Ohm R.A."/>
            <person name="Otillar R.P."/>
            <person name="Pangilinan J.L."/>
            <person name="Peng Y."/>
            <person name="Rokas A."/>
            <person name="Rosa C.A."/>
            <person name="Scheuner C."/>
            <person name="Sibirny A.A."/>
            <person name="Slot J.C."/>
            <person name="Stielow J.B."/>
            <person name="Sun H."/>
            <person name="Kurtzman C.P."/>
            <person name="Blackwell M."/>
            <person name="Grigoriev I.V."/>
            <person name="Jeffries T.W."/>
        </authorList>
    </citation>
    <scope>NUCLEOTIDE SEQUENCE [LARGE SCALE GENOMIC DNA]</scope>
    <source>
        <strain evidence="9">ATCC 58044 / CBS 1984 / NCYC 433 / NRRL Y-366-8</strain>
    </source>
</reference>
<evidence type="ECO:0000256" key="2">
    <source>
        <dbReference type="ARBA" id="ARBA00022692"/>
    </source>
</evidence>
<dbReference type="InterPro" id="IPR011701">
    <property type="entry name" value="MFS"/>
</dbReference>
<evidence type="ECO:0000259" key="7">
    <source>
        <dbReference type="PROSITE" id="PS50850"/>
    </source>
</evidence>
<feature type="transmembrane region" description="Helical" evidence="6">
    <location>
        <begin position="285"/>
        <end position="306"/>
    </location>
</feature>
<feature type="transmembrane region" description="Helical" evidence="6">
    <location>
        <begin position="312"/>
        <end position="332"/>
    </location>
</feature>
<dbReference type="FunFam" id="1.20.1250.20:FF:000011">
    <property type="entry name" value="MFS multidrug transporter, putative"/>
    <property type="match status" value="1"/>
</dbReference>
<dbReference type="GO" id="GO:0140115">
    <property type="term" value="P:export across plasma membrane"/>
    <property type="evidence" value="ECO:0007669"/>
    <property type="project" value="UniProtKB-ARBA"/>
</dbReference>
<feature type="transmembrane region" description="Helical" evidence="6">
    <location>
        <begin position="389"/>
        <end position="415"/>
    </location>
</feature>
<dbReference type="PANTHER" id="PTHR23502">
    <property type="entry name" value="MAJOR FACILITATOR SUPERFAMILY"/>
    <property type="match status" value="1"/>
</dbReference>
<dbReference type="PROSITE" id="PS00216">
    <property type="entry name" value="SUGAR_TRANSPORT_1"/>
    <property type="match status" value="1"/>
</dbReference>
<dbReference type="EMBL" id="KV454208">
    <property type="protein sequence ID" value="ODQ62680.1"/>
    <property type="molecule type" value="Genomic_DNA"/>
</dbReference>
<gene>
    <name evidence="8" type="ORF">WICANDRAFT_50397</name>
</gene>
<proteinExistence type="predicted"/>
<dbReference type="RefSeq" id="XP_019041887.1">
    <property type="nucleotide sequence ID" value="XM_019182650.1"/>
</dbReference>
<dbReference type="CDD" id="cd17323">
    <property type="entry name" value="MFS_Tpo1_MDR_like"/>
    <property type="match status" value="1"/>
</dbReference>
<feature type="transmembrane region" description="Helical" evidence="6">
    <location>
        <begin position="253"/>
        <end position="273"/>
    </location>
</feature>
<dbReference type="STRING" id="683960.A0A1E3PBK3"/>
<dbReference type="GO" id="GO:0042908">
    <property type="term" value="P:xenobiotic transport"/>
    <property type="evidence" value="ECO:0007669"/>
    <property type="project" value="UniProtKB-ARBA"/>
</dbReference>